<proteinExistence type="predicted"/>
<name>A0A511DBI6_9PSEU</name>
<dbReference type="STRING" id="1123024.GCA_000423625_01438"/>
<protein>
    <submittedName>
        <fullName evidence="1">Uncharacterized protein</fullName>
    </submittedName>
</protein>
<dbReference type="EMBL" id="BJVI01000065">
    <property type="protein sequence ID" value="GEL20298.1"/>
    <property type="molecule type" value="Genomic_DNA"/>
</dbReference>
<dbReference type="RefSeq" id="WP_028929458.1">
    <property type="nucleotide sequence ID" value="NZ_AUII01000004.1"/>
</dbReference>
<comment type="caution">
    <text evidence="1">The sequence shown here is derived from an EMBL/GenBank/DDBJ whole genome shotgun (WGS) entry which is preliminary data.</text>
</comment>
<keyword evidence="2" id="KW-1185">Reference proteome</keyword>
<dbReference type="Proteomes" id="UP000321328">
    <property type="component" value="Unassembled WGS sequence"/>
</dbReference>
<reference evidence="1 2" key="1">
    <citation type="submission" date="2019-07" db="EMBL/GenBank/DDBJ databases">
        <title>Whole genome shotgun sequence of Pseudonocardia asaccharolytica NBRC 16224.</title>
        <authorList>
            <person name="Hosoyama A."/>
            <person name="Uohara A."/>
            <person name="Ohji S."/>
            <person name="Ichikawa N."/>
        </authorList>
    </citation>
    <scope>NUCLEOTIDE SEQUENCE [LARGE SCALE GENOMIC DNA]</scope>
    <source>
        <strain evidence="1 2">NBRC 16224</strain>
    </source>
</reference>
<organism evidence="1 2">
    <name type="scientific">Pseudonocardia asaccharolytica DSM 44247 = NBRC 16224</name>
    <dbReference type="NCBI Taxonomy" id="1123024"/>
    <lineage>
        <taxon>Bacteria</taxon>
        <taxon>Bacillati</taxon>
        <taxon>Actinomycetota</taxon>
        <taxon>Actinomycetes</taxon>
        <taxon>Pseudonocardiales</taxon>
        <taxon>Pseudonocardiaceae</taxon>
        <taxon>Pseudonocardia</taxon>
    </lineage>
</organism>
<accession>A0A511DBI6</accession>
<gene>
    <name evidence="1" type="ORF">PA7_41350</name>
</gene>
<dbReference type="AlphaFoldDB" id="A0A511DBI6"/>
<evidence type="ECO:0000313" key="1">
    <source>
        <dbReference type="EMBL" id="GEL20298.1"/>
    </source>
</evidence>
<dbReference type="OrthoDB" id="3710482at2"/>
<sequence>MSVTVVVDLIHVLEYLWGAVWCFFTEGDGAAGSARPGALIRGDRHTLLSEQLFIYMLRPEFDDRV</sequence>
<evidence type="ECO:0000313" key="2">
    <source>
        <dbReference type="Proteomes" id="UP000321328"/>
    </source>
</evidence>